<evidence type="ECO:0000313" key="2">
    <source>
        <dbReference type="EMBL" id="ORX34131.1"/>
    </source>
</evidence>
<feature type="compositionally biased region" description="Low complexity" evidence="1">
    <location>
        <begin position="322"/>
        <end position="334"/>
    </location>
</feature>
<comment type="caution">
    <text evidence="2">The sequence shown here is derived from an EMBL/GenBank/DDBJ whole genome shotgun (WGS) entry which is preliminary data.</text>
</comment>
<feature type="region of interest" description="Disordered" evidence="1">
    <location>
        <begin position="1"/>
        <end position="364"/>
    </location>
</feature>
<feature type="compositionally biased region" description="Polar residues" evidence="1">
    <location>
        <begin position="43"/>
        <end position="68"/>
    </location>
</feature>
<evidence type="ECO:0000313" key="3">
    <source>
        <dbReference type="Proteomes" id="UP000193218"/>
    </source>
</evidence>
<dbReference type="GeneID" id="33560462"/>
<gene>
    <name evidence="2" type="ORF">BD324DRAFT_653407</name>
</gene>
<feature type="compositionally biased region" description="Low complexity" evidence="1">
    <location>
        <begin position="151"/>
        <end position="184"/>
    </location>
</feature>
<feature type="compositionally biased region" description="Basic and acidic residues" evidence="1">
    <location>
        <begin position="9"/>
        <end position="18"/>
    </location>
</feature>
<reference evidence="2 3" key="1">
    <citation type="submission" date="2017-03" db="EMBL/GenBank/DDBJ databases">
        <title>Widespread Adenine N6-methylation of Active Genes in Fungi.</title>
        <authorList>
            <consortium name="DOE Joint Genome Institute"/>
            <person name="Mondo S.J."/>
            <person name="Dannebaum R.O."/>
            <person name="Kuo R.C."/>
            <person name="Louie K.B."/>
            <person name="Bewick A.J."/>
            <person name="Labutti K."/>
            <person name="Haridas S."/>
            <person name="Kuo A."/>
            <person name="Salamov A."/>
            <person name="Ahrendt S.R."/>
            <person name="Lau R."/>
            <person name="Bowen B.P."/>
            <person name="Lipzen A."/>
            <person name="Sullivan W."/>
            <person name="Andreopoulos W.B."/>
            <person name="Clum A."/>
            <person name="Lindquist E."/>
            <person name="Daum C."/>
            <person name="Northen T.R."/>
            <person name="Ramamoorthy G."/>
            <person name="Schmitz R.J."/>
            <person name="Gryganskyi A."/>
            <person name="Culley D."/>
            <person name="Magnuson J."/>
            <person name="James T.Y."/>
            <person name="O'Malley M.A."/>
            <person name="Stajich J.E."/>
            <person name="Spatafora J.W."/>
            <person name="Visel A."/>
            <person name="Grigoriev I.V."/>
        </authorList>
    </citation>
    <scope>NUCLEOTIDE SEQUENCE [LARGE SCALE GENOMIC DNA]</scope>
    <source>
        <strain evidence="2 3">NRRL Y-17943</strain>
    </source>
</reference>
<evidence type="ECO:0000256" key="1">
    <source>
        <dbReference type="SAM" id="MobiDB-lite"/>
    </source>
</evidence>
<dbReference type="EMBL" id="NBSH01000015">
    <property type="protein sequence ID" value="ORX34131.1"/>
    <property type="molecule type" value="Genomic_DNA"/>
</dbReference>
<name>A0A1Y1U7W6_9TREE</name>
<dbReference type="RefSeq" id="XP_021868409.1">
    <property type="nucleotide sequence ID" value="XM_022018653.1"/>
</dbReference>
<dbReference type="InParanoid" id="A0A1Y1U7W6"/>
<feature type="compositionally biased region" description="Low complexity" evidence="1">
    <location>
        <begin position="242"/>
        <end position="279"/>
    </location>
</feature>
<organism evidence="2 3">
    <name type="scientific">Kockovaella imperatae</name>
    <dbReference type="NCBI Taxonomy" id="4999"/>
    <lineage>
        <taxon>Eukaryota</taxon>
        <taxon>Fungi</taxon>
        <taxon>Dikarya</taxon>
        <taxon>Basidiomycota</taxon>
        <taxon>Agaricomycotina</taxon>
        <taxon>Tremellomycetes</taxon>
        <taxon>Tremellales</taxon>
        <taxon>Cuniculitremaceae</taxon>
        <taxon>Kockovaella</taxon>
    </lineage>
</organism>
<dbReference type="Proteomes" id="UP000193218">
    <property type="component" value="Unassembled WGS sequence"/>
</dbReference>
<accession>A0A1Y1U7W6</accession>
<proteinExistence type="predicted"/>
<dbReference type="STRING" id="4999.A0A1Y1U7W6"/>
<sequence length="364" mass="37596">MSEGIFYLDEERGGETRGSRSPSPQLPSSTARETRSAPHHATTHTSSSADKAQQQSISSLQIPNSLPNLVSPVPQPFTPSIARKHTAPFAATPSFPSPLAQAITVPSHSDTSSSSSHSDEENDQDRLALPDSPTHSGGSKTPRKAGDLVLRPRTTSPRRPLSPASTRRTTPPQTASSSSSAPKPFQAITPSSMLSKGQRGASLGYAGSSAPVPSINTATRTVSPLSTKRVSPVQGSRVSETTGSPTSPPGSSRRRSSTASGSSSLGVPGSSSLSTSPLPIAAPNDATASRLDSVRRRSVGSNHSPSRSSKDTTSNVLGLGWGTSWETGSSGSSSYKDKGKAKDISGPPSPKISKADPLGSYPQR</sequence>
<feature type="compositionally biased region" description="Polar residues" evidence="1">
    <location>
        <begin position="19"/>
        <end position="31"/>
    </location>
</feature>
<feature type="compositionally biased region" description="Polar residues" evidence="1">
    <location>
        <begin position="214"/>
        <end position="241"/>
    </location>
</feature>
<feature type="compositionally biased region" description="Low complexity" evidence="1">
    <location>
        <begin position="87"/>
        <end position="100"/>
    </location>
</feature>
<feature type="compositionally biased region" description="Low complexity" evidence="1">
    <location>
        <begin position="107"/>
        <end position="116"/>
    </location>
</feature>
<protein>
    <submittedName>
        <fullName evidence="2">Uncharacterized protein</fullName>
    </submittedName>
</protein>
<dbReference type="AlphaFoldDB" id="A0A1Y1U7W6"/>
<feature type="compositionally biased region" description="Polar residues" evidence="1">
    <location>
        <begin position="299"/>
        <end position="316"/>
    </location>
</feature>
<keyword evidence="3" id="KW-1185">Reference proteome</keyword>